<feature type="domain" description="ABC-type uncharacterised transport system" evidence="2">
    <location>
        <begin position="179"/>
        <end position="413"/>
    </location>
</feature>
<evidence type="ECO:0000313" key="5">
    <source>
        <dbReference type="Proteomes" id="UP000255036"/>
    </source>
</evidence>
<dbReference type="InterPro" id="IPR055396">
    <property type="entry name" value="DUF7088"/>
</dbReference>
<dbReference type="EMBL" id="QRCT01000019">
    <property type="protein sequence ID" value="RDU23759.1"/>
    <property type="molecule type" value="Genomic_DNA"/>
</dbReference>
<keyword evidence="1" id="KW-1133">Transmembrane helix</keyword>
<dbReference type="Pfam" id="PF09822">
    <property type="entry name" value="ABC_transp_aux"/>
    <property type="match status" value="1"/>
</dbReference>
<proteinExistence type="predicted"/>
<dbReference type="AlphaFoldDB" id="A0A371AW41"/>
<keyword evidence="1" id="KW-0812">Transmembrane</keyword>
<keyword evidence="1" id="KW-0472">Membrane</keyword>
<sequence>MIFKKDMFQTKKFKNGSYSTLLAVIAIAMVIVLNLIVNAIPANYTKFDVSTQKLTKISKQTKEILSNLSEDVTIYQITQQKNKDKTISALLERYKAGSSRIKIEEIDPATNPNFASNYTSDTLKENSVIIKSEKRSKVIPYDSIYASSMDSATYQQTTSFDGEGQITSGVDYVTTNDLPVVYELEGHGETKLSAAYISAIEKQNISVKSVNLVTSETLPKDCDCLFIMAPKQDLTESELKKINAYLEKGGNIFIASGYEKTDLKNLESILGSYQMKVKDGLIVENDNSHFVNQYPYYLVPDLTEHKVTSDLISENLRVIVPESRAIELVESKDKNISTTSLLTTSDKAYKKVLEGNDTSLVQEDSDETGTFNVAAAATKKLKDKESHLIYLASSKFFVDDINQLVAGANEDFAINGLSWMCEHESGIAIHSKSLDTQKLVLSAGQVNFWSLLLMIVIPITVIIAGIVVWLRRRRK</sequence>
<accession>A0A371AW41</accession>
<organism evidence="4 5">
    <name type="scientific">Anaerosacchariphilus polymeriproducens</name>
    <dbReference type="NCBI Taxonomy" id="1812858"/>
    <lineage>
        <taxon>Bacteria</taxon>
        <taxon>Bacillati</taxon>
        <taxon>Bacillota</taxon>
        <taxon>Clostridia</taxon>
        <taxon>Lachnospirales</taxon>
        <taxon>Lachnospiraceae</taxon>
        <taxon>Anaerosacchariphilus</taxon>
    </lineage>
</organism>
<keyword evidence="5" id="KW-1185">Reference proteome</keyword>
<feature type="transmembrane region" description="Helical" evidence="1">
    <location>
        <begin position="448"/>
        <end position="470"/>
    </location>
</feature>
<comment type="caution">
    <text evidence="4">The sequence shown here is derived from an EMBL/GenBank/DDBJ whole genome shotgun (WGS) entry which is preliminary data.</text>
</comment>
<evidence type="ECO:0000256" key="1">
    <source>
        <dbReference type="SAM" id="Phobius"/>
    </source>
</evidence>
<reference evidence="4 5" key="1">
    <citation type="submission" date="2018-07" db="EMBL/GenBank/DDBJ databases">
        <title>Anaerosacharophilus polymeroproducens gen. nov. sp. nov., an anaerobic bacterium isolated from salt field.</title>
        <authorList>
            <person name="Kim W."/>
            <person name="Yang S.-H."/>
            <person name="Oh J."/>
            <person name="Lee J.-H."/>
            <person name="Kwon K.K."/>
        </authorList>
    </citation>
    <scope>NUCLEOTIDE SEQUENCE [LARGE SCALE GENOMIC DNA]</scope>
    <source>
        <strain evidence="4 5">MCWD5</strain>
    </source>
</reference>
<gene>
    <name evidence="4" type="ORF">DWV06_07840</name>
</gene>
<feature type="domain" description="DUF7088" evidence="3">
    <location>
        <begin position="53"/>
        <end position="136"/>
    </location>
</feature>
<dbReference type="Proteomes" id="UP000255036">
    <property type="component" value="Unassembled WGS sequence"/>
</dbReference>
<name>A0A371AW41_9FIRM</name>
<dbReference type="Pfam" id="PF23357">
    <property type="entry name" value="DUF7088"/>
    <property type="match status" value="1"/>
</dbReference>
<dbReference type="OrthoDB" id="9766228at2"/>
<feature type="transmembrane region" description="Helical" evidence="1">
    <location>
        <begin position="21"/>
        <end position="40"/>
    </location>
</feature>
<protein>
    <submittedName>
        <fullName evidence="4">ABC transporter</fullName>
    </submittedName>
</protein>
<dbReference type="RefSeq" id="WP_115481628.1">
    <property type="nucleotide sequence ID" value="NZ_QRCT01000019.1"/>
</dbReference>
<evidence type="ECO:0000313" key="4">
    <source>
        <dbReference type="EMBL" id="RDU23759.1"/>
    </source>
</evidence>
<dbReference type="InterPro" id="IPR019196">
    <property type="entry name" value="ABC_transp_unknown"/>
</dbReference>
<evidence type="ECO:0000259" key="2">
    <source>
        <dbReference type="Pfam" id="PF09822"/>
    </source>
</evidence>
<evidence type="ECO:0000259" key="3">
    <source>
        <dbReference type="Pfam" id="PF23357"/>
    </source>
</evidence>